<keyword evidence="1 4" id="KW-0479">Metal-binding</keyword>
<evidence type="ECO:0000259" key="6">
    <source>
        <dbReference type="Pfam" id="PF02748"/>
    </source>
</evidence>
<feature type="binding site" evidence="4">
    <location>
        <position position="110"/>
    </location>
    <ligand>
        <name>Zn(2+)</name>
        <dbReference type="ChEBI" id="CHEBI:29105"/>
    </ligand>
</feature>
<evidence type="ECO:0000256" key="3">
    <source>
        <dbReference type="ARBA" id="ARBA00022975"/>
    </source>
</evidence>
<dbReference type="InterPro" id="IPR020545">
    <property type="entry name" value="Asp_carbamoyltransf_reg_N"/>
</dbReference>
<sequence length="151" mass="17040">MELQITALKNGIVIDHIPAEKTFPILEILRLREYGEVITVACNLKSSSLGKKGLIKIADRNLGDRELGEIAILAPDVTINIIENFKVVKKIKLSIPNEIVGLIKCNNNKCISNHENIESKFIKITDGDKIKYKCFYCERVIAEHEIELKPL</sequence>
<dbReference type="AlphaFoldDB" id="A0A510JA57"/>
<evidence type="ECO:0000256" key="2">
    <source>
        <dbReference type="ARBA" id="ARBA00022833"/>
    </source>
</evidence>
<organism evidence="7 8">
    <name type="scientific">Pseudoleptotrichia goodfellowii</name>
    <dbReference type="NCBI Taxonomy" id="157692"/>
    <lineage>
        <taxon>Bacteria</taxon>
        <taxon>Fusobacteriati</taxon>
        <taxon>Fusobacteriota</taxon>
        <taxon>Fusobacteriia</taxon>
        <taxon>Fusobacteriales</taxon>
        <taxon>Leptotrichiaceae</taxon>
        <taxon>Pseudoleptotrichia</taxon>
    </lineage>
</organism>
<dbReference type="SUPFAM" id="SSF57825">
    <property type="entry name" value="Aspartate carbamoyltransferase, Regulatory-chain, C-terminal domain"/>
    <property type="match status" value="1"/>
</dbReference>
<feature type="domain" description="Aspartate carbamoyltransferase regulatory subunit C-terminal" evidence="6">
    <location>
        <begin position="98"/>
        <end position="146"/>
    </location>
</feature>
<dbReference type="Proteomes" id="UP000321606">
    <property type="component" value="Chromosome"/>
</dbReference>
<evidence type="ECO:0000256" key="1">
    <source>
        <dbReference type="ARBA" id="ARBA00022723"/>
    </source>
</evidence>
<dbReference type="GO" id="GO:0006207">
    <property type="term" value="P:'de novo' pyrimidine nucleobase biosynthetic process"/>
    <property type="evidence" value="ECO:0007669"/>
    <property type="project" value="InterPro"/>
</dbReference>
<dbReference type="STRING" id="714315.GCA_000516535_01160"/>
<dbReference type="GO" id="GO:0016740">
    <property type="term" value="F:transferase activity"/>
    <property type="evidence" value="ECO:0007669"/>
    <property type="project" value="UniProtKB-KW"/>
</dbReference>
<protein>
    <recommendedName>
        <fullName evidence="4">Aspartate carbamoyltransferase regulatory chain</fullName>
    </recommendedName>
</protein>
<dbReference type="InterPro" id="IPR036793">
    <property type="entry name" value="Asp_carbatrfase_reg_N_sf"/>
</dbReference>
<dbReference type="InterPro" id="IPR002801">
    <property type="entry name" value="Asp_carbamoylTrfase_reg"/>
</dbReference>
<dbReference type="GO" id="GO:0006221">
    <property type="term" value="P:pyrimidine nucleotide biosynthetic process"/>
    <property type="evidence" value="ECO:0007669"/>
    <property type="project" value="UniProtKB-UniRule"/>
</dbReference>
<keyword evidence="3 4" id="KW-0665">Pyrimidine biosynthesis</keyword>
<dbReference type="Gene3D" id="3.30.70.140">
    <property type="entry name" value="Aspartate carbamoyltransferase regulatory subunit, N-terminal domain"/>
    <property type="match status" value="1"/>
</dbReference>
<dbReference type="Gene3D" id="2.30.30.20">
    <property type="entry name" value="Aspartate carbamoyltransferase regulatory subunit, C-terminal domain"/>
    <property type="match status" value="1"/>
</dbReference>
<dbReference type="Pfam" id="PF02748">
    <property type="entry name" value="PyrI_C"/>
    <property type="match status" value="1"/>
</dbReference>
<dbReference type="NCBIfam" id="TIGR00240">
    <property type="entry name" value="ATCase_reg"/>
    <property type="match status" value="1"/>
</dbReference>
<dbReference type="SUPFAM" id="SSF54893">
    <property type="entry name" value="Aspartate carbamoyltransferase, Regulatory-chain, N-terminal domain"/>
    <property type="match status" value="1"/>
</dbReference>
<evidence type="ECO:0000259" key="5">
    <source>
        <dbReference type="Pfam" id="PF01948"/>
    </source>
</evidence>
<evidence type="ECO:0000313" key="8">
    <source>
        <dbReference type="Proteomes" id="UP000321606"/>
    </source>
</evidence>
<keyword evidence="7" id="KW-0808">Transferase</keyword>
<gene>
    <name evidence="4 7" type="primary">pyrI</name>
    <name evidence="7" type="ORF">JCM16774_1160</name>
</gene>
<name>A0A510JA57_9FUSO</name>
<feature type="domain" description="Aspartate carbamoyltransferase regulatory subunit N-terminal" evidence="5">
    <location>
        <begin position="3"/>
        <end position="93"/>
    </location>
</feature>
<reference evidence="7 8" key="1">
    <citation type="submission" date="2019-07" db="EMBL/GenBank/DDBJ databases">
        <title>Complete Genome Sequence of Leptotrichia goodfellowii Strain JCM 16774.</title>
        <authorList>
            <person name="Watanabe S."/>
            <person name="Cui L."/>
        </authorList>
    </citation>
    <scope>NUCLEOTIDE SEQUENCE [LARGE SCALE GENOMIC DNA]</scope>
    <source>
        <strain evidence="7 8">JCM16774</strain>
    </source>
</reference>
<dbReference type="PANTHER" id="PTHR35805">
    <property type="entry name" value="ASPARTATE CARBAMOYLTRANSFERASE REGULATORY CHAIN"/>
    <property type="match status" value="1"/>
</dbReference>
<accession>A0A510JA57</accession>
<feature type="binding site" evidence="4">
    <location>
        <position position="134"/>
    </location>
    <ligand>
        <name>Zn(2+)</name>
        <dbReference type="ChEBI" id="CHEBI:29105"/>
    </ligand>
</feature>
<comment type="function">
    <text evidence="4">Involved in allosteric regulation of aspartate carbamoyltransferase.</text>
</comment>
<comment type="subunit">
    <text evidence="4">Contains catalytic and regulatory chains.</text>
</comment>
<dbReference type="EMBL" id="AP019822">
    <property type="protein sequence ID" value="BBM36228.1"/>
    <property type="molecule type" value="Genomic_DNA"/>
</dbReference>
<dbReference type="PANTHER" id="PTHR35805:SF1">
    <property type="entry name" value="ASPARTATE CARBAMOYLTRANSFERASE REGULATORY CHAIN"/>
    <property type="match status" value="1"/>
</dbReference>
<feature type="binding site" evidence="4">
    <location>
        <position position="105"/>
    </location>
    <ligand>
        <name>Zn(2+)</name>
        <dbReference type="ChEBI" id="CHEBI:29105"/>
    </ligand>
</feature>
<dbReference type="KEGG" id="lgo:JCM16774_1160"/>
<dbReference type="GO" id="GO:0046872">
    <property type="term" value="F:metal ion binding"/>
    <property type="evidence" value="ECO:0007669"/>
    <property type="project" value="UniProtKB-KW"/>
</dbReference>
<evidence type="ECO:0000313" key="7">
    <source>
        <dbReference type="EMBL" id="BBM36228.1"/>
    </source>
</evidence>
<dbReference type="OrthoDB" id="5599321at2"/>
<evidence type="ECO:0000256" key="4">
    <source>
        <dbReference type="HAMAP-Rule" id="MF_00002"/>
    </source>
</evidence>
<dbReference type="GO" id="GO:0009347">
    <property type="term" value="C:aspartate carbamoyltransferase complex"/>
    <property type="evidence" value="ECO:0007669"/>
    <property type="project" value="InterPro"/>
</dbReference>
<dbReference type="HAMAP" id="MF_00002">
    <property type="entry name" value="Asp_carb_tr_reg"/>
    <property type="match status" value="1"/>
</dbReference>
<dbReference type="InterPro" id="IPR036792">
    <property type="entry name" value="Asp_carbatrfase_reg_C_sf"/>
</dbReference>
<keyword evidence="2 4" id="KW-0862">Zinc</keyword>
<comment type="similarity">
    <text evidence="4">Belongs to the PyrI family.</text>
</comment>
<dbReference type="InterPro" id="IPR020542">
    <property type="entry name" value="Asp_carbamoyltrfase_reg_C"/>
</dbReference>
<dbReference type="Pfam" id="PF01948">
    <property type="entry name" value="PyrI"/>
    <property type="match status" value="1"/>
</dbReference>
<feature type="binding site" evidence="4">
    <location>
        <position position="137"/>
    </location>
    <ligand>
        <name>Zn(2+)</name>
        <dbReference type="ChEBI" id="CHEBI:29105"/>
    </ligand>
</feature>
<dbReference type="RefSeq" id="WP_006807008.1">
    <property type="nucleotide sequence ID" value="NZ_AP019822.1"/>
</dbReference>
<comment type="cofactor">
    <cofactor evidence="4">
        <name>Zn(2+)</name>
        <dbReference type="ChEBI" id="CHEBI:29105"/>
    </cofactor>
    <text evidence="4">Binds 1 zinc ion per subunit.</text>
</comment>
<proteinExistence type="inferred from homology"/>